<evidence type="ECO:0000313" key="2">
    <source>
        <dbReference type="EMBL" id="GJJ13658.1"/>
    </source>
</evidence>
<keyword evidence="3" id="KW-1185">Reference proteome</keyword>
<dbReference type="AlphaFoldDB" id="A0AAV5AKP2"/>
<evidence type="ECO:0000256" key="1">
    <source>
        <dbReference type="SAM" id="MobiDB-lite"/>
    </source>
</evidence>
<sequence length="486" mass="52591">MPSPSSSSHCSMDKSSESPTTALFRHVLEGAGVDLASTSLPPIQGAKKTGWLERSPANANATRQVTSSAGNNQVYACGGPSRAPDNNASPDANVCSDVPNQSSCGSPNGHASIRTKPSVADVSTPEVNASLATQTAPNHGHVNTGQAISSNVSTLPNVATLDPCASPSTQPPIAKHGGVNTSTPSKSSKRNEGEMDQKDEPVKSTPHLDGPARKKTKMDLETTIDATSNNRTDCQTALPIPGAITTQGDQPLDVLIAASEDVESRPTSPSYGVGRILTQSNHSAPQNHGNLPETIPDADACSMPEPLHPPIASISEPPTTTKRKRRVIARDYYSQALDPISDNPEKESGKRVLPSDTLYYKNDAGKFVCRYVGPACTQGFSQTTADLRSLIRHLRIHARKEVRSNTTEDQWVACNGMPDEILRPMIVCSIPEEELHTCRYFREHGKRWTVKSMERWEGVIKEHQEEDHDHVPKTKKRKRKLETLVM</sequence>
<gene>
    <name evidence="2" type="ORF">Clacol_007914</name>
</gene>
<accession>A0AAV5AKP2</accession>
<reference evidence="2" key="1">
    <citation type="submission" date="2021-10" db="EMBL/GenBank/DDBJ databases">
        <title>De novo Genome Assembly of Clathrus columnatus (Basidiomycota, Fungi) Using Illumina and Nanopore Sequence Data.</title>
        <authorList>
            <person name="Ogiso-Tanaka E."/>
            <person name="Itagaki H."/>
            <person name="Hosoya T."/>
            <person name="Hosaka K."/>
        </authorList>
    </citation>
    <scope>NUCLEOTIDE SEQUENCE</scope>
    <source>
        <strain evidence="2">MO-923</strain>
    </source>
</reference>
<dbReference type="EMBL" id="BPWL01000009">
    <property type="protein sequence ID" value="GJJ13658.1"/>
    <property type="molecule type" value="Genomic_DNA"/>
</dbReference>
<name>A0AAV5AKP2_9AGAM</name>
<protein>
    <recommendedName>
        <fullName evidence="4">C2H2-type domain-containing protein</fullName>
    </recommendedName>
</protein>
<feature type="compositionally biased region" description="Basic and acidic residues" evidence="1">
    <location>
        <begin position="189"/>
        <end position="202"/>
    </location>
</feature>
<evidence type="ECO:0008006" key="4">
    <source>
        <dbReference type="Google" id="ProtNLM"/>
    </source>
</evidence>
<organism evidence="2 3">
    <name type="scientific">Clathrus columnatus</name>
    <dbReference type="NCBI Taxonomy" id="1419009"/>
    <lineage>
        <taxon>Eukaryota</taxon>
        <taxon>Fungi</taxon>
        <taxon>Dikarya</taxon>
        <taxon>Basidiomycota</taxon>
        <taxon>Agaricomycotina</taxon>
        <taxon>Agaricomycetes</taxon>
        <taxon>Phallomycetidae</taxon>
        <taxon>Phallales</taxon>
        <taxon>Clathraceae</taxon>
        <taxon>Clathrus</taxon>
    </lineage>
</organism>
<feature type="region of interest" description="Disordered" evidence="1">
    <location>
        <begin position="465"/>
        <end position="486"/>
    </location>
</feature>
<evidence type="ECO:0000313" key="3">
    <source>
        <dbReference type="Proteomes" id="UP001050691"/>
    </source>
</evidence>
<proteinExistence type="predicted"/>
<feature type="region of interest" description="Disordered" evidence="1">
    <location>
        <begin position="35"/>
        <end position="125"/>
    </location>
</feature>
<dbReference type="Proteomes" id="UP001050691">
    <property type="component" value="Unassembled WGS sequence"/>
</dbReference>
<comment type="caution">
    <text evidence="2">The sequence shown here is derived from an EMBL/GenBank/DDBJ whole genome shotgun (WGS) entry which is preliminary data.</text>
</comment>
<feature type="region of interest" description="Disordered" evidence="1">
    <location>
        <begin position="159"/>
        <end position="215"/>
    </location>
</feature>
<feature type="compositionally biased region" description="Polar residues" evidence="1">
    <location>
        <begin position="57"/>
        <end position="74"/>
    </location>
</feature>
<feature type="region of interest" description="Disordered" evidence="1">
    <location>
        <begin position="1"/>
        <end position="23"/>
    </location>
</feature>
<feature type="compositionally biased region" description="Low complexity" evidence="1">
    <location>
        <begin position="1"/>
        <end position="10"/>
    </location>
</feature>